<keyword evidence="9" id="KW-0325">Glycoprotein</keyword>
<keyword evidence="5" id="KW-0272">Extracellular matrix</keyword>
<proteinExistence type="predicted"/>
<dbReference type="GO" id="GO:0001917">
    <property type="term" value="C:photoreceptor inner segment"/>
    <property type="evidence" value="ECO:0007669"/>
    <property type="project" value="UniProtKB-SubCell"/>
</dbReference>
<accession>A0A8C3DE71</accession>
<evidence type="ECO:0000256" key="9">
    <source>
        <dbReference type="ARBA" id="ARBA00023180"/>
    </source>
</evidence>
<feature type="transmembrane region" description="Helical" evidence="12">
    <location>
        <begin position="954"/>
        <end position="980"/>
    </location>
</feature>
<evidence type="ECO:0000259" key="13">
    <source>
        <dbReference type="PROSITE" id="PS50024"/>
    </source>
</evidence>
<evidence type="ECO:0000256" key="7">
    <source>
        <dbReference type="ARBA" id="ARBA00022729"/>
    </source>
</evidence>
<dbReference type="OMA" id="PGSLLCH"/>
<feature type="region of interest" description="Disordered" evidence="11">
    <location>
        <begin position="405"/>
        <end position="450"/>
    </location>
</feature>
<feature type="domain" description="SEA" evidence="13">
    <location>
        <begin position="620"/>
        <end position="737"/>
    </location>
</feature>
<dbReference type="GeneID" id="116450319"/>
<dbReference type="GO" id="GO:0001750">
    <property type="term" value="C:photoreceptor outer segment"/>
    <property type="evidence" value="ECO:0007669"/>
    <property type="project" value="UniProtKB-SubCell"/>
</dbReference>
<feature type="domain" description="SEA" evidence="13">
    <location>
        <begin position="833"/>
        <end position="945"/>
    </location>
</feature>
<reference evidence="14" key="3">
    <citation type="submission" date="2025-09" db="UniProtKB">
        <authorList>
            <consortium name="Ensembl"/>
        </authorList>
    </citation>
    <scope>IDENTIFICATION</scope>
</reference>
<feature type="region of interest" description="Disordered" evidence="11">
    <location>
        <begin position="178"/>
        <end position="270"/>
    </location>
</feature>
<dbReference type="InterPro" id="IPR036364">
    <property type="entry name" value="SEA_dom_sf"/>
</dbReference>
<keyword evidence="6" id="KW-0358">Heparin-binding</keyword>
<feature type="region of interest" description="Disordered" evidence="11">
    <location>
        <begin position="468"/>
        <end position="539"/>
    </location>
</feature>
<evidence type="ECO:0000256" key="12">
    <source>
        <dbReference type="SAM" id="Phobius"/>
    </source>
</evidence>
<keyword evidence="12" id="KW-0472">Membrane</keyword>
<evidence type="ECO:0000313" key="15">
    <source>
        <dbReference type="Proteomes" id="UP000694553"/>
    </source>
</evidence>
<dbReference type="GO" id="GO:0033165">
    <property type="term" value="C:interphotoreceptor matrix"/>
    <property type="evidence" value="ECO:0007669"/>
    <property type="project" value="UniProtKB-SubCell"/>
</dbReference>
<dbReference type="Gene3D" id="3.30.70.960">
    <property type="entry name" value="SEA domain"/>
    <property type="match status" value="2"/>
</dbReference>
<dbReference type="Pfam" id="PF01390">
    <property type="entry name" value="SEA"/>
    <property type="match status" value="2"/>
</dbReference>
<evidence type="ECO:0000256" key="4">
    <source>
        <dbReference type="ARBA" id="ARBA00022525"/>
    </source>
</evidence>
<evidence type="ECO:0000256" key="1">
    <source>
        <dbReference type="ARBA" id="ARBA00004437"/>
    </source>
</evidence>
<dbReference type="PROSITE" id="PS50024">
    <property type="entry name" value="SEA"/>
    <property type="match status" value="2"/>
</dbReference>
<evidence type="ECO:0000256" key="3">
    <source>
        <dbReference type="ARBA" id="ARBA00004593"/>
    </source>
</evidence>
<keyword evidence="10" id="KW-0966">Cell projection</keyword>
<dbReference type="SUPFAM" id="SSF82671">
    <property type="entry name" value="SEA domain"/>
    <property type="match status" value="2"/>
</dbReference>
<evidence type="ECO:0000256" key="8">
    <source>
        <dbReference type="ARBA" id="ARBA00022737"/>
    </source>
</evidence>
<dbReference type="InterPro" id="IPR039861">
    <property type="entry name" value="IMPG"/>
</dbReference>
<organism evidence="14 15">
    <name type="scientific">Corvus moneduloides</name>
    <name type="common">New Caledonian crow</name>
    <dbReference type="NCBI Taxonomy" id="1196302"/>
    <lineage>
        <taxon>Eukaryota</taxon>
        <taxon>Metazoa</taxon>
        <taxon>Chordata</taxon>
        <taxon>Craniata</taxon>
        <taxon>Vertebrata</taxon>
        <taxon>Euteleostomi</taxon>
        <taxon>Archelosauria</taxon>
        <taxon>Archosauria</taxon>
        <taxon>Dinosauria</taxon>
        <taxon>Saurischia</taxon>
        <taxon>Theropoda</taxon>
        <taxon>Coelurosauria</taxon>
        <taxon>Aves</taxon>
        <taxon>Neognathae</taxon>
        <taxon>Neoaves</taxon>
        <taxon>Telluraves</taxon>
        <taxon>Australaves</taxon>
        <taxon>Passeriformes</taxon>
        <taxon>Corvoidea</taxon>
        <taxon>Corvidae</taxon>
        <taxon>Corvus</taxon>
    </lineage>
</organism>
<accession>A0A8U7N5X2</accession>
<evidence type="ECO:0000256" key="5">
    <source>
        <dbReference type="ARBA" id="ARBA00022530"/>
    </source>
</evidence>
<dbReference type="InterPro" id="IPR000082">
    <property type="entry name" value="SEA_dom"/>
</dbReference>
<feature type="compositionally biased region" description="Polar residues" evidence="11">
    <location>
        <begin position="409"/>
        <end position="419"/>
    </location>
</feature>
<keyword evidence="12" id="KW-0812">Transmembrane</keyword>
<keyword evidence="4" id="KW-0964">Secreted</keyword>
<sequence>MSRGVGPPDPLDTAALQPETMLCGEREGAVGTALCPAARVAVPASRLWCRAFLVLAVCVCATAVPYGLGTLAAVTWSPLGSSASQQGMGDSLVTACGDLLTSGCFPGVQGDVTHGTGAGGWSLGTRTAATQTSRTSLQQQPGSRDREGLRLGTAAAVMLSPTQWLGKRVPATSTRLFQTEGVPSPGSWHPLALGGLRGAGPGSRDTTQMSAVTSAGGLGQPAGTAEPQSPQRESEGTSRARSEPAAGVPATSQVWLHPPSFPTAAPGPSAEVQVAPNQLLPLQGAAGGAQVSPDVPARTLMDAHSWSPSTAEQVVASALPTQGTPGSADPGTVWVPPALTPEGLWGTAGTVLPGKAALLVDAALAQVPGNGSGLLDAVLASLPTSATAPGVHDQHVLASFLPPAESGGSAVTSGMQSDLPSPPAQPMSTEATPAQTRPPSPAGPAVTGISSTATGVIPELGQVFVMEESRHSKPRTASLGPTPTPSPGGPPGPTPASPASVPPPCSTNPALELGSEPGHHTATTSGTSPSFLPTSGAGHAASSLLSSQTLAVPTGVTLDAHIMSSGSITSQHSSTAMEHLPATTREAFSPAELVVKGKPGCTGTKPPASHPSSLPFPTQPVHVLPLQFRLLGIAYTPALGSRNSDGYRKLEGDVRLMLNQMLSSYETFLQANVLEFMNGSVVVRGEALFRGDAPAPTNSHLIRTVVTEASKGRSIFSWQLEPQSVQSGGFSLDNLDPEKLSISFAGSQLGMSRMDPLERLVNEVTSSISPLYHVRNFTISQLRNLDGNMEITGDLYLDTVVHADVTEVLEALTTLSALPLDLTSLSVEGSKLGLHVYPLSFLVTNRQFSQKLQDPLSVEHENLSRDLEDAVARALRDYPTFLKALIKEFMPGSLICHGNMIFHHPAPTSMEVLKTLVHSVGPNQALADSDIHVDPYSLSVGEDTLEPPSPQPGFPAYGVAIMVIGGLCIITAPIVLVCLGTKRLGWQNGRALWDRRDPEAGIQTLEMDNQGFWTEDPEDGHMQWQSTSA</sequence>
<dbReference type="GO" id="GO:0007601">
    <property type="term" value="P:visual perception"/>
    <property type="evidence" value="ECO:0007669"/>
    <property type="project" value="InterPro"/>
</dbReference>
<evidence type="ECO:0000256" key="10">
    <source>
        <dbReference type="ARBA" id="ARBA00023273"/>
    </source>
</evidence>
<dbReference type="Ensembl" id="ENSCMUT00000006051.2">
    <property type="protein sequence ID" value="ENSCMUP00000005613.2"/>
    <property type="gene ID" value="ENSCMUG00000003745.2"/>
</dbReference>
<dbReference type="AlphaFoldDB" id="A0A8C3DE71"/>
<reference evidence="14" key="2">
    <citation type="submission" date="2025-08" db="UniProtKB">
        <authorList>
            <consortium name="Ensembl"/>
        </authorList>
    </citation>
    <scope>IDENTIFICATION</scope>
</reference>
<comment type="subcellular location">
    <subcellularLocation>
        <location evidence="2">Cell projection</location>
        <location evidence="2">Cilium</location>
        <location evidence="2">Photoreceptor outer segment</location>
    </subcellularLocation>
    <subcellularLocation>
        <location evidence="1">Photoreceptor inner segment</location>
    </subcellularLocation>
    <subcellularLocation>
        <location evidence="3">Secreted</location>
        <location evidence="3">Extracellular space</location>
        <location evidence="3">Extracellular matrix</location>
        <location evidence="3">Interphotoreceptor matrix</location>
    </subcellularLocation>
</comment>
<reference evidence="15" key="1">
    <citation type="submission" date="2019-10" db="EMBL/GenBank/DDBJ databases">
        <title>Corvus moneduloides (New Caledonian crow) genome, bCorMon1, primary haplotype.</title>
        <authorList>
            <person name="Rutz C."/>
            <person name="Fungtammasan C."/>
            <person name="Mountcastle J."/>
            <person name="Formenti G."/>
            <person name="Chow W."/>
            <person name="Howe K."/>
            <person name="Steele M.P."/>
            <person name="Fernandes J."/>
            <person name="Gilbert M.T.P."/>
            <person name="Fedrigo O."/>
            <person name="Jarvis E.D."/>
            <person name="Gemmell N."/>
        </authorList>
    </citation>
    <scope>NUCLEOTIDE SEQUENCE [LARGE SCALE GENOMIC DNA]</scope>
</reference>
<dbReference type="RefSeq" id="XP_031978547.1">
    <property type="nucleotide sequence ID" value="XM_032122656.1"/>
</dbReference>
<dbReference type="OrthoDB" id="10070537at2759"/>
<dbReference type="Proteomes" id="UP000694553">
    <property type="component" value="Unassembled WGS sequence"/>
</dbReference>
<evidence type="ECO:0000313" key="14">
    <source>
        <dbReference type="Ensembl" id="ENSCMUP00000005613.2"/>
    </source>
</evidence>
<keyword evidence="8" id="KW-0677">Repeat</keyword>
<keyword evidence="15" id="KW-1185">Reference proteome</keyword>
<evidence type="ECO:0000256" key="11">
    <source>
        <dbReference type="SAM" id="MobiDB-lite"/>
    </source>
</evidence>
<gene>
    <name evidence="14" type="primary">LOC116450319</name>
</gene>
<keyword evidence="12" id="KW-1133">Transmembrane helix</keyword>
<dbReference type="SMART" id="SM00200">
    <property type="entry name" value="SEA"/>
    <property type="match status" value="2"/>
</dbReference>
<feature type="compositionally biased region" description="Polar residues" evidence="11">
    <location>
        <begin position="204"/>
        <end position="213"/>
    </location>
</feature>
<dbReference type="PANTHER" id="PTHR12199:SF5">
    <property type="entry name" value="MUCIN-2-LIKE ISOFORM X1"/>
    <property type="match status" value="1"/>
</dbReference>
<name>A0A8C3DE71_CORMO</name>
<evidence type="ECO:0000256" key="2">
    <source>
        <dbReference type="ARBA" id="ARBA00004504"/>
    </source>
</evidence>
<feature type="compositionally biased region" description="Basic and acidic residues" evidence="11">
    <location>
        <begin position="232"/>
        <end position="242"/>
    </location>
</feature>
<protein>
    <recommendedName>
        <fullName evidence="13">SEA domain-containing protein</fullName>
    </recommendedName>
</protein>
<dbReference type="PANTHER" id="PTHR12199">
    <property type="entry name" value="INTERPHOTORECEPTOR MATRIX PROTEOGLYCAN"/>
    <property type="match status" value="1"/>
</dbReference>
<feature type="compositionally biased region" description="Polar residues" evidence="11">
    <location>
        <begin position="521"/>
        <end position="533"/>
    </location>
</feature>
<feature type="compositionally biased region" description="Polar residues" evidence="11">
    <location>
        <begin position="426"/>
        <end position="435"/>
    </location>
</feature>
<dbReference type="GO" id="GO:0008201">
    <property type="term" value="F:heparin binding"/>
    <property type="evidence" value="ECO:0007669"/>
    <property type="project" value="UniProtKB-KW"/>
</dbReference>
<feature type="compositionally biased region" description="Pro residues" evidence="11">
    <location>
        <begin position="482"/>
        <end position="506"/>
    </location>
</feature>
<evidence type="ECO:0000256" key="6">
    <source>
        <dbReference type="ARBA" id="ARBA00022674"/>
    </source>
</evidence>
<keyword evidence="7" id="KW-0732">Signal</keyword>